<dbReference type="AlphaFoldDB" id="A0A4V3WSX0"/>
<dbReference type="CDD" id="cd01997">
    <property type="entry name" value="GMP_synthase_C"/>
    <property type="match status" value="1"/>
</dbReference>
<evidence type="ECO:0000256" key="10">
    <source>
        <dbReference type="PROSITE-ProRule" id="PRU00886"/>
    </source>
</evidence>
<evidence type="ECO:0000259" key="12">
    <source>
        <dbReference type="PROSITE" id="PS51553"/>
    </source>
</evidence>
<dbReference type="Gene3D" id="3.30.300.10">
    <property type="match status" value="1"/>
</dbReference>
<evidence type="ECO:0000256" key="1">
    <source>
        <dbReference type="ARBA" id="ARBA00002332"/>
    </source>
</evidence>
<evidence type="ECO:0000313" key="13">
    <source>
        <dbReference type="EMBL" id="THG29767.1"/>
    </source>
</evidence>
<feature type="active site" description="Nucleophile" evidence="9">
    <location>
        <position position="114"/>
    </location>
</feature>
<comment type="catalytic activity">
    <reaction evidence="9">
        <text>XMP + L-glutamine + ATP + H2O = GMP + L-glutamate + AMP + diphosphate + 2 H(+)</text>
        <dbReference type="Rhea" id="RHEA:11680"/>
        <dbReference type="ChEBI" id="CHEBI:15377"/>
        <dbReference type="ChEBI" id="CHEBI:15378"/>
        <dbReference type="ChEBI" id="CHEBI:29985"/>
        <dbReference type="ChEBI" id="CHEBI:30616"/>
        <dbReference type="ChEBI" id="CHEBI:33019"/>
        <dbReference type="ChEBI" id="CHEBI:57464"/>
        <dbReference type="ChEBI" id="CHEBI:58115"/>
        <dbReference type="ChEBI" id="CHEBI:58359"/>
        <dbReference type="ChEBI" id="CHEBI:456215"/>
        <dbReference type="EC" id="6.3.5.2"/>
    </reaction>
</comment>
<keyword evidence="4 9" id="KW-0547">Nucleotide-binding</keyword>
<organism evidence="13 14">
    <name type="scientific">Naasia lichenicola</name>
    <dbReference type="NCBI Taxonomy" id="2565933"/>
    <lineage>
        <taxon>Bacteria</taxon>
        <taxon>Bacillati</taxon>
        <taxon>Actinomycetota</taxon>
        <taxon>Actinomycetes</taxon>
        <taxon>Micrococcales</taxon>
        <taxon>Microbacteriaceae</taxon>
        <taxon>Naasia</taxon>
    </lineage>
</organism>
<dbReference type="Pfam" id="PF00958">
    <property type="entry name" value="GMP_synt_C"/>
    <property type="match status" value="1"/>
</dbReference>
<dbReference type="GO" id="GO:0005829">
    <property type="term" value="C:cytosol"/>
    <property type="evidence" value="ECO:0007669"/>
    <property type="project" value="TreeGrafter"/>
</dbReference>
<keyword evidence="6 9" id="KW-0658">Purine biosynthesis</keyword>
<dbReference type="PROSITE" id="PS51553">
    <property type="entry name" value="GMPS_ATP_PPASE"/>
    <property type="match status" value="1"/>
</dbReference>
<proteinExistence type="inferred from homology"/>
<dbReference type="InterPro" id="IPR029062">
    <property type="entry name" value="Class_I_gatase-like"/>
</dbReference>
<dbReference type="Gene3D" id="3.40.50.620">
    <property type="entry name" value="HUPs"/>
    <property type="match status" value="1"/>
</dbReference>
<keyword evidence="5 9" id="KW-0332">GMP biosynthesis</keyword>
<sequence length="553" mass="58640">MTTPAETAPAETPSAAAPNLGTGPGPVSDTIATEARPVLVVDFGAQYAQLIARRVREASVYSEIVPHSISAAEVAAKNPVGIILSGGPSSVYEAGAPSLDPGIIELGVPVLGICYGFQVMAQQLGGEVGKTGAREYGSTDVVASDTSNVLLHDQPEQQITWMSHGDSVLQAPAGFDVLASSASTPVAAFANDARRLYGVQWHPEVKHTQYGQSVLENFLHRAAGIPDDWNSGNVIAEQVERIRAQVGSARVICGLSGGVDSAVAAAIVQKAVGDQLTCIFVDHGLLRQDEARQVQEDFVASTGVRLVTVDAEDQFLDALAGVSDPEQKRKIIGREFIRTFEAAAEALVLESKADGATIDFLVQGTLYPDVVESGGGSGTANIKSHHNVGGLPDDLTFALVEPLRTLFKDEVRAIGRELGLPEVIVSRQPFPGPGLGIRIVGEVTRERLDLLRLADAIAREELTNAGLDGEIWQCPVVLLADVRSVGVQGDGRTYGHPIVLRPVSSEDAMTADWTRLPYDLLARISNRITNEVPGVNRVVLDVTSKPPGTIEWE</sequence>
<dbReference type="FunFam" id="3.40.50.620:FF:000001">
    <property type="entry name" value="GMP synthase [glutamine-hydrolyzing]"/>
    <property type="match status" value="1"/>
</dbReference>
<feature type="region of interest" description="Disordered" evidence="11">
    <location>
        <begin position="1"/>
        <end position="28"/>
    </location>
</feature>
<dbReference type="PANTHER" id="PTHR11922">
    <property type="entry name" value="GMP SYNTHASE-RELATED"/>
    <property type="match status" value="1"/>
</dbReference>
<evidence type="ECO:0000256" key="5">
    <source>
        <dbReference type="ARBA" id="ARBA00022749"/>
    </source>
</evidence>
<evidence type="ECO:0000256" key="11">
    <source>
        <dbReference type="SAM" id="MobiDB-lite"/>
    </source>
</evidence>
<dbReference type="RefSeq" id="WP_136428095.1">
    <property type="nucleotide sequence ID" value="NZ_SSSM01000005.1"/>
</dbReference>
<evidence type="ECO:0000313" key="14">
    <source>
        <dbReference type="Proteomes" id="UP000309133"/>
    </source>
</evidence>
<feature type="compositionally biased region" description="Low complexity" evidence="11">
    <location>
        <begin position="1"/>
        <end position="18"/>
    </location>
</feature>
<dbReference type="FunFam" id="3.40.50.880:FF:000001">
    <property type="entry name" value="GMP synthase [glutamine-hydrolyzing]"/>
    <property type="match status" value="1"/>
</dbReference>
<evidence type="ECO:0000256" key="6">
    <source>
        <dbReference type="ARBA" id="ARBA00022755"/>
    </source>
</evidence>
<dbReference type="GO" id="GO:0005524">
    <property type="term" value="F:ATP binding"/>
    <property type="evidence" value="ECO:0007669"/>
    <property type="project" value="UniProtKB-UniRule"/>
</dbReference>
<dbReference type="FunFam" id="3.30.300.10:FF:000002">
    <property type="entry name" value="GMP synthase [glutamine-hydrolyzing]"/>
    <property type="match status" value="1"/>
</dbReference>
<dbReference type="PRINTS" id="PR00097">
    <property type="entry name" value="ANTSNTHASEII"/>
</dbReference>
<dbReference type="UniPathway" id="UPA00189">
    <property type="reaction ID" value="UER00296"/>
</dbReference>
<evidence type="ECO:0000256" key="9">
    <source>
        <dbReference type="HAMAP-Rule" id="MF_00344"/>
    </source>
</evidence>
<dbReference type="InterPro" id="IPR014729">
    <property type="entry name" value="Rossmann-like_a/b/a_fold"/>
</dbReference>
<dbReference type="PROSITE" id="PS51273">
    <property type="entry name" value="GATASE_TYPE_1"/>
    <property type="match status" value="1"/>
</dbReference>
<dbReference type="PRINTS" id="PR00099">
    <property type="entry name" value="CPSGATASE"/>
</dbReference>
<dbReference type="EC" id="6.3.5.2" evidence="9"/>
<dbReference type="NCBIfam" id="NF000848">
    <property type="entry name" value="PRK00074.1"/>
    <property type="match status" value="1"/>
</dbReference>
<gene>
    <name evidence="9 13" type="primary">guaA</name>
    <name evidence="13" type="ORF">E6C64_13970</name>
</gene>
<dbReference type="InterPro" id="IPR001674">
    <property type="entry name" value="GMP_synth_C"/>
</dbReference>
<dbReference type="NCBIfam" id="TIGR00884">
    <property type="entry name" value="guaA_Cterm"/>
    <property type="match status" value="1"/>
</dbReference>
<dbReference type="GO" id="GO:0003921">
    <property type="term" value="F:GMP synthase activity"/>
    <property type="evidence" value="ECO:0007669"/>
    <property type="project" value="InterPro"/>
</dbReference>
<comment type="pathway">
    <text evidence="2 9">Purine metabolism; GMP biosynthesis; GMP from XMP (L-Gln route): step 1/1.</text>
</comment>
<comment type="function">
    <text evidence="1 9">Catalyzes the synthesis of GMP from XMP.</text>
</comment>
<comment type="subunit">
    <text evidence="9">Homodimer.</text>
</comment>
<keyword evidence="14" id="KW-1185">Reference proteome</keyword>
<dbReference type="HAMAP" id="MF_00344">
    <property type="entry name" value="GMP_synthase"/>
    <property type="match status" value="1"/>
</dbReference>
<dbReference type="Proteomes" id="UP000309133">
    <property type="component" value="Unassembled WGS sequence"/>
</dbReference>
<comment type="caution">
    <text evidence="13">The sequence shown here is derived from an EMBL/GenBank/DDBJ whole genome shotgun (WGS) entry which is preliminary data.</text>
</comment>
<evidence type="ECO:0000256" key="4">
    <source>
        <dbReference type="ARBA" id="ARBA00022741"/>
    </source>
</evidence>
<dbReference type="InterPro" id="IPR022955">
    <property type="entry name" value="GMP_synthase"/>
</dbReference>
<feature type="domain" description="GMPS ATP-PPase" evidence="12">
    <location>
        <begin position="229"/>
        <end position="427"/>
    </location>
</feature>
<dbReference type="SUPFAM" id="SSF52402">
    <property type="entry name" value="Adenine nucleotide alpha hydrolases-like"/>
    <property type="match status" value="1"/>
</dbReference>
<dbReference type="NCBIfam" id="TIGR00888">
    <property type="entry name" value="guaA_Nterm"/>
    <property type="match status" value="1"/>
</dbReference>
<evidence type="ECO:0000256" key="7">
    <source>
        <dbReference type="ARBA" id="ARBA00022840"/>
    </source>
</evidence>
<dbReference type="CDD" id="cd01742">
    <property type="entry name" value="GATase1_GMP_Synthase"/>
    <property type="match status" value="1"/>
</dbReference>
<evidence type="ECO:0000256" key="8">
    <source>
        <dbReference type="ARBA" id="ARBA00022962"/>
    </source>
</evidence>
<dbReference type="SUPFAM" id="SSF52317">
    <property type="entry name" value="Class I glutamine amidotransferase-like"/>
    <property type="match status" value="1"/>
</dbReference>
<accession>A0A4V3WSX0</accession>
<dbReference type="InterPro" id="IPR022310">
    <property type="entry name" value="NAD/GMP_synthase"/>
</dbReference>
<dbReference type="InterPro" id="IPR017926">
    <property type="entry name" value="GATASE"/>
</dbReference>
<dbReference type="InterPro" id="IPR025777">
    <property type="entry name" value="GMPS_ATP_PPase_dom"/>
</dbReference>
<feature type="active site" evidence="9">
    <location>
        <position position="202"/>
    </location>
</feature>
<dbReference type="PANTHER" id="PTHR11922:SF2">
    <property type="entry name" value="GMP SYNTHASE [GLUTAMINE-HYDROLYZING]"/>
    <property type="match status" value="1"/>
</dbReference>
<evidence type="ECO:0000256" key="2">
    <source>
        <dbReference type="ARBA" id="ARBA00005153"/>
    </source>
</evidence>
<protein>
    <recommendedName>
        <fullName evidence="9">GMP synthase [glutamine-hydrolyzing]</fullName>
        <ecNumber evidence="9">6.3.5.2</ecNumber>
    </recommendedName>
    <alternativeName>
        <fullName evidence="9">GMP synthetase</fullName>
    </alternativeName>
    <alternativeName>
        <fullName evidence="9">Glutamine amidotransferase</fullName>
    </alternativeName>
</protein>
<keyword evidence="3 9" id="KW-0436">Ligase</keyword>
<dbReference type="SUPFAM" id="SSF54810">
    <property type="entry name" value="GMP synthetase C-terminal dimerisation domain"/>
    <property type="match status" value="1"/>
</dbReference>
<name>A0A4V3WSX0_9MICO</name>
<dbReference type="OrthoDB" id="9802219at2"/>
<keyword evidence="8 9" id="KW-0315">Glutamine amidotransferase</keyword>
<reference evidence="13 14" key="1">
    <citation type="submission" date="2019-04" db="EMBL/GenBank/DDBJ databases">
        <authorList>
            <person name="Jiang L."/>
        </authorList>
    </citation>
    <scope>NUCLEOTIDE SEQUENCE [LARGE SCALE GENOMIC DNA]</scope>
    <source>
        <strain evidence="13 14">YIM 131853</strain>
    </source>
</reference>
<dbReference type="PRINTS" id="PR00096">
    <property type="entry name" value="GATASE"/>
</dbReference>
<keyword evidence="7 9" id="KW-0067">ATP-binding</keyword>
<dbReference type="Pfam" id="PF02540">
    <property type="entry name" value="NAD_synthase"/>
    <property type="match status" value="1"/>
</dbReference>
<dbReference type="Pfam" id="PF00117">
    <property type="entry name" value="GATase"/>
    <property type="match status" value="1"/>
</dbReference>
<dbReference type="EMBL" id="SSSM01000005">
    <property type="protein sequence ID" value="THG29767.1"/>
    <property type="molecule type" value="Genomic_DNA"/>
</dbReference>
<dbReference type="InterPro" id="IPR004739">
    <property type="entry name" value="GMP_synth_GATase"/>
</dbReference>
<feature type="binding site" evidence="10">
    <location>
        <begin position="256"/>
        <end position="262"/>
    </location>
    <ligand>
        <name>ATP</name>
        <dbReference type="ChEBI" id="CHEBI:30616"/>
    </ligand>
</feature>
<evidence type="ECO:0000256" key="3">
    <source>
        <dbReference type="ARBA" id="ARBA00022598"/>
    </source>
</evidence>
<dbReference type="Gene3D" id="3.40.50.880">
    <property type="match status" value="1"/>
</dbReference>
<feature type="active site" evidence="9">
    <location>
        <position position="204"/>
    </location>
</feature>